<accession>A0A9J6CTR4</accession>
<dbReference type="Pfam" id="PF00078">
    <property type="entry name" value="RVT_1"/>
    <property type="match status" value="1"/>
</dbReference>
<proteinExistence type="predicted"/>
<dbReference type="PROSITE" id="PS50878">
    <property type="entry name" value="RT_POL"/>
    <property type="match status" value="1"/>
</dbReference>
<sequence>MPTIKTGEEKSDPVELGDRDTPKGSVLSPLLFNLAFLPLPGLLKQIGGVDHAFCADDLTLCTARAESGALAEKALQRAATTVHEYAKSCGLSCAPQKSELLMIKP</sequence>
<reference evidence="3" key="1">
    <citation type="journal article" date="2020" name="Cell">
        <title>Large-Scale Comparative Analyses of Tick Genomes Elucidate Their Genetic Diversity and Vector Capacities.</title>
        <authorList>
            <consortium name="Tick Genome and Microbiome Consortium (TIGMIC)"/>
            <person name="Jia N."/>
            <person name="Wang J."/>
            <person name="Shi W."/>
            <person name="Du L."/>
            <person name="Sun Y."/>
            <person name="Zhan W."/>
            <person name="Jiang J.F."/>
            <person name="Wang Q."/>
            <person name="Zhang B."/>
            <person name="Ji P."/>
            <person name="Bell-Sakyi L."/>
            <person name="Cui X.M."/>
            <person name="Yuan T.T."/>
            <person name="Jiang B.G."/>
            <person name="Yang W.F."/>
            <person name="Lam T.T."/>
            <person name="Chang Q.C."/>
            <person name="Ding S.J."/>
            <person name="Wang X.J."/>
            <person name="Zhu J.G."/>
            <person name="Ruan X.D."/>
            <person name="Zhao L."/>
            <person name="Wei J.T."/>
            <person name="Ye R.Z."/>
            <person name="Que T.C."/>
            <person name="Du C.H."/>
            <person name="Zhou Y.H."/>
            <person name="Cheng J.X."/>
            <person name="Dai P.F."/>
            <person name="Guo W.B."/>
            <person name="Han X.H."/>
            <person name="Huang E.J."/>
            <person name="Li L.F."/>
            <person name="Wei W."/>
            <person name="Gao Y.C."/>
            <person name="Liu J.Z."/>
            <person name="Shao H.Z."/>
            <person name="Wang X."/>
            <person name="Wang C.C."/>
            <person name="Yang T.C."/>
            <person name="Huo Q.B."/>
            <person name="Li W."/>
            <person name="Chen H.Y."/>
            <person name="Chen S.E."/>
            <person name="Zhou L.G."/>
            <person name="Ni X.B."/>
            <person name="Tian J.H."/>
            <person name="Sheng Y."/>
            <person name="Liu T."/>
            <person name="Pan Y.S."/>
            <person name="Xia L.Y."/>
            <person name="Li J."/>
            <person name="Zhao F."/>
            <person name="Cao W.C."/>
        </authorList>
    </citation>
    <scope>NUCLEOTIDE SEQUENCE</scope>
    <source>
        <strain evidence="3">Rmic-2018</strain>
    </source>
</reference>
<organism evidence="3 4">
    <name type="scientific">Rhipicephalus microplus</name>
    <name type="common">Cattle tick</name>
    <name type="synonym">Boophilus microplus</name>
    <dbReference type="NCBI Taxonomy" id="6941"/>
    <lineage>
        <taxon>Eukaryota</taxon>
        <taxon>Metazoa</taxon>
        <taxon>Ecdysozoa</taxon>
        <taxon>Arthropoda</taxon>
        <taxon>Chelicerata</taxon>
        <taxon>Arachnida</taxon>
        <taxon>Acari</taxon>
        <taxon>Parasitiformes</taxon>
        <taxon>Ixodida</taxon>
        <taxon>Ixodoidea</taxon>
        <taxon>Ixodidae</taxon>
        <taxon>Rhipicephalinae</taxon>
        <taxon>Rhipicephalus</taxon>
        <taxon>Boophilus</taxon>
    </lineage>
</organism>
<dbReference type="EMBL" id="JABSTU010007030">
    <property type="protein sequence ID" value="KAH7931451.1"/>
    <property type="molecule type" value="Genomic_DNA"/>
</dbReference>
<feature type="region of interest" description="Disordered" evidence="1">
    <location>
        <begin position="1"/>
        <end position="21"/>
    </location>
</feature>
<dbReference type="InterPro" id="IPR000477">
    <property type="entry name" value="RT_dom"/>
</dbReference>
<protein>
    <recommendedName>
        <fullName evidence="2">Reverse transcriptase domain-containing protein</fullName>
    </recommendedName>
</protein>
<evidence type="ECO:0000259" key="2">
    <source>
        <dbReference type="PROSITE" id="PS50878"/>
    </source>
</evidence>
<gene>
    <name evidence="3" type="ORF">HPB51_029848</name>
</gene>
<evidence type="ECO:0000256" key="1">
    <source>
        <dbReference type="SAM" id="MobiDB-lite"/>
    </source>
</evidence>
<name>A0A9J6CTR4_RHIMP</name>
<feature type="domain" description="Reverse transcriptase" evidence="2">
    <location>
        <begin position="1"/>
        <end position="105"/>
    </location>
</feature>
<reference evidence="3" key="2">
    <citation type="submission" date="2021-09" db="EMBL/GenBank/DDBJ databases">
        <authorList>
            <person name="Jia N."/>
            <person name="Wang J."/>
            <person name="Shi W."/>
            <person name="Du L."/>
            <person name="Sun Y."/>
            <person name="Zhan W."/>
            <person name="Jiang J."/>
            <person name="Wang Q."/>
            <person name="Zhang B."/>
            <person name="Ji P."/>
            <person name="Sakyi L.B."/>
            <person name="Cui X."/>
            <person name="Yuan T."/>
            <person name="Jiang B."/>
            <person name="Yang W."/>
            <person name="Lam T.T.-Y."/>
            <person name="Chang Q."/>
            <person name="Ding S."/>
            <person name="Wang X."/>
            <person name="Zhu J."/>
            <person name="Ruan X."/>
            <person name="Zhao L."/>
            <person name="Wei J."/>
            <person name="Que T."/>
            <person name="Du C."/>
            <person name="Cheng J."/>
            <person name="Dai P."/>
            <person name="Han X."/>
            <person name="Huang E."/>
            <person name="Gao Y."/>
            <person name="Liu J."/>
            <person name="Shao H."/>
            <person name="Ye R."/>
            <person name="Li L."/>
            <person name="Wei W."/>
            <person name="Wang X."/>
            <person name="Wang C."/>
            <person name="Huo Q."/>
            <person name="Li W."/>
            <person name="Guo W."/>
            <person name="Chen H."/>
            <person name="Chen S."/>
            <person name="Zhou L."/>
            <person name="Zhou L."/>
            <person name="Ni X."/>
            <person name="Tian J."/>
            <person name="Zhou Y."/>
            <person name="Sheng Y."/>
            <person name="Liu T."/>
            <person name="Pan Y."/>
            <person name="Xia L."/>
            <person name="Li J."/>
            <person name="Zhao F."/>
            <person name="Cao W."/>
        </authorList>
    </citation>
    <scope>NUCLEOTIDE SEQUENCE</scope>
    <source>
        <strain evidence="3">Rmic-2018</strain>
        <tissue evidence="3">Larvae</tissue>
    </source>
</reference>
<dbReference type="Proteomes" id="UP000821866">
    <property type="component" value="Unassembled WGS sequence"/>
</dbReference>
<evidence type="ECO:0000313" key="3">
    <source>
        <dbReference type="EMBL" id="KAH7931451.1"/>
    </source>
</evidence>
<dbReference type="AlphaFoldDB" id="A0A9J6CTR4"/>
<comment type="caution">
    <text evidence="3">The sequence shown here is derived from an EMBL/GenBank/DDBJ whole genome shotgun (WGS) entry which is preliminary data.</text>
</comment>
<evidence type="ECO:0000313" key="4">
    <source>
        <dbReference type="Proteomes" id="UP000821866"/>
    </source>
</evidence>
<keyword evidence="4" id="KW-1185">Reference proteome</keyword>